<organism evidence="8 9">
    <name type="scientific">Stephanodiscus triporus</name>
    <dbReference type="NCBI Taxonomy" id="2934178"/>
    <lineage>
        <taxon>Eukaryota</taxon>
        <taxon>Sar</taxon>
        <taxon>Stramenopiles</taxon>
        <taxon>Ochrophyta</taxon>
        <taxon>Bacillariophyta</taxon>
        <taxon>Coscinodiscophyceae</taxon>
        <taxon>Thalassiosirophycidae</taxon>
        <taxon>Stephanodiscales</taxon>
        <taxon>Stephanodiscaceae</taxon>
        <taxon>Stephanodiscus</taxon>
    </lineage>
</organism>
<feature type="transmembrane region" description="Helical" evidence="6">
    <location>
        <begin position="277"/>
        <end position="296"/>
    </location>
</feature>
<dbReference type="EMBL" id="JALLAZ020000696">
    <property type="protein sequence ID" value="KAL3789183.1"/>
    <property type="molecule type" value="Genomic_DNA"/>
</dbReference>
<evidence type="ECO:0000256" key="4">
    <source>
        <dbReference type="ARBA" id="ARBA00023136"/>
    </source>
</evidence>
<reference evidence="8 9" key="1">
    <citation type="submission" date="2024-10" db="EMBL/GenBank/DDBJ databases">
        <title>Updated reference genomes for cyclostephanoid diatoms.</title>
        <authorList>
            <person name="Roberts W.R."/>
            <person name="Alverson A.J."/>
        </authorList>
    </citation>
    <scope>NUCLEOTIDE SEQUENCE [LARGE SCALE GENOMIC DNA]</scope>
    <source>
        <strain evidence="8 9">AJA276-08</strain>
    </source>
</reference>
<protein>
    <submittedName>
        <fullName evidence="8">Uncharacterized protein</fullName>
    </submittedName>
</protein>
<comment type="subcellular location">
    <subcellularLocation>
        <location evidence="1">Membrane</location>
        <topology evidence="1">Multi-pass membrane protein</topology>
    </subcellularLocation>
</comment>
<evidence type="ECO:0000256" key="6">
    <source>
        <dbReference type="SAM" id="Phobius"/>
    </source>
</evidence>
<dbReference type="InterPro" id="IPR006214">
    <property type="entry name" value="Bax_inhibitor_1-related"/>
</dbReference>
<feature type="transmembrane region" description="Helical" evidence="6">
    <location>
        <begin position="157"/>
        <end position="176"/>
    </location>
</feature>
<keyword evidence="4 6" id="KW-0472">Membrane</keyword>
<proteinExistence type="predicted"/>
<dbReference type="GO" id="GO:0016020">
    <property type="term" value="C:membrane"/>
    <property type="evidence" value="ECO:0007669"/>
    <property type="project" value="UniProtKB-SubCell"/>
</dbReference>
<feature type="transmembrane region" description="Helical" evidence="6">
    <location>
        <begin position="217"/>
        <end position="234"/>
    </location>
</feature>
<keyword evidence="7" id="KW-0732">Signal</keyword>
<feature type="chain" id="PRO_5044758104" evidence="7">
    <location>
        <begin position="22"/>
        <end position="356"/>
    </location>
</feature>
<evidence type="ECO:0000256" key="1">
    <source>
        <dbReference type="ARBA" id="ARBA00004141"/>
    </source>
</evidence>
<dbReference type="Proteomes" id="UP001530315">
    <property type="component" value="Unassembled WGS sequence"/>
</dbReference>
<evidence type="ECO:0000256" key="3">
    <source>
        <dbReference type="ARBA" id="ARBA00022989"/>
    </source>
</evidence>
<accession>A0ABD3PN21</accession>
<feature type="signal peptide" evidence="7">
    <location>
        <begin position="1"/>
        <end position="21"/>
    </location>
</feature>
<name>A0ABD3PN21_9STRA</name>
<evidence type="ECO:0000313" key="8">
    <source>
        <dbReference type="EMBL" id="KAL3789183.1"/>
    </source>
</evidence>
<feature type="region of interest" description="Disordered" evidence="5">
    <location>
        <begin position="61"/>
        <end position="85"/>
    </location>
</feature>
<keyword evidence="9" id="KW-1185">Reference proteome</keyword>
<keyword evidence="2 6" id="KW-0812">Transmembrane</keyword>
<evidence type="ECO:0000256" key="2">
    <source>
        <dbReference type="ARBA" id="ARBA00022692"/>
    </source>
</evidence>
<comment type="caution">
    <text evidence="8">The sequence shown here is derived from an EMBL/GenBank/DDBJ whole genome shotgun (WGS) entry which is preliminary data.</text>
</comment>
<keyword evidence="3 6" id="KW-1133">Transmembrane helix</keyword>
<dbReference type="AlphaFoldDB" id="A0ABD3PN21"/>
<dbReference type="Pfam" id="PF01027">
    <property type="entry name" value="Bax1-I"/>
    <property type="match status" value="1"/>
</dbReference>
<feature type="transmembrane region" description="Helical" evidence="6">
    <location>
        <begin position="317"/>
        <end position="336"/>
    </location>
</feature>
<dbReference type="PANTHER" id="PTHR23291">
    <property type="entry name" value="BAX INHIBITOR-RELATED"/>
    <property type="match status" value="1"/>
</dbReference>
<evidence type="ECO:0000256" key="7">
    <source>
        <dbReference type="SAM" id="SignalP"/>
    </source>
</evidence>
<feature type="transmembrane region" description="Helical" evidence="6">
    <location>
        <begin position="188"/>
        <end position="211"/>
    </location>
</feature>
<evidence type="ECO:0000256" key="5">
    <source>
        <dbReference type="SAM" id="MobiDB-lite"/>
    </source>
</evidence>
<evidence type="ECO:0000313" key="9">
    <source>
        <dbReference type="Proteomes" id="UP001530315"/>
    </source>
</evidence>
<feature type="transmembrane region" description="Helical" evidence="6">
    <location>
        <begin position="246"/>
        <end position="265"/>
    </location>
</feature>
<dbReference type="PANTHER" id="PTHR23291:SF50">
    <property type="entry name" value="PROTEIN LIFEGUARD 4"/>
    <property type="match status" value="1"/>
</dbReference>
<sequence length="356" mass="40207">MVCIKSLLFVAFLTAQHSVEADASHGIRLSKCWSSSPKHIISFRGGSSESVSSWSTGSRYDYRTTSPSPQTRNYQTSSPYTPRQQSKLETKEVFAEAFLRREDRNRFIDQLPYAARVYAILTGQLLFTAGTIHAFHMNPNIRDWMIWNPSGRKGKSVNIPLIGLFISSLAWWITLSSENIRQSSLMRWPLLTAFTIGESIAVGFISSVYAYGSVIKAMVATGAATLSVTLYTLLQKNPQYDLSQWGRALSGFGVVFLLYGLMRVLELFGILPYGFLPYSEAMYCILGAGLFSLYLAHHTRLIVAGKSSKYQMNEKDYILGAMSVYSDIINIFLYILRLLGELEDEDNDRGNRRRRR</sequence>
<gene>
    <name evidence="8" type="ORF">ACHAW5_002442</name>
</gene>
<feature type="compositionally biased region" description="Polar residues" evidence="5">
    <location>
        <begin position="63"/>
        <end position="85"/>
    </location>
</feature>